<dbReference type="RefSeq" id="WP_310093190.1">
    <property type="nucleotide sequence ID" value="NZ_JAVDUU010000001.1"/>
</dbReference>
<gene>
    <name evidence="1" type="ORF">J2W55_001275</name>
</gene>
<name>A0ABU1T7T1_9SPHI</name>
<accession>A0ABU1T7T1</accession>
<keyword evidence="2" id="KW-1185">Reference proteome</keyword>
<reference evidence="1 2" key="1">
    <citation type="submission" date="2023-07" db="EMBL/GenBank/DDBJ databases">
        <title>Sorghum-associated microbial communities from plants grown in Nebraska, USA.</title>
        <authorList>
            <person name="Schachtman D."/>
        </authorList>
    </citation>
    <scope>NUCLEOTIDE SEQUENCE [LARGE SCALE GENOMIC DNA]</scope>
    <source>
        <strain evidence="1 2">3262</strain>
    </source>
</reference>
<dbReference type="EMBL" id="JAVDUU010000001">
    <property type="protein sequence ID" value="MDR6941447.1"/>
    <property type="molecule type" value="Genomic_DNA"/>
</dbReference>
<organism evidence="1 2">
    <name type="scientific">Mucilaginibacter pocheonensis</name>
    <dbReference type="NCBI Taxonomy" id="398050"/>
    <lineage>
        <taxon>Bacteria</taxon>
        <taxon>Pseudomonadati</taxon>
        <taxon>Bacteroidota</taxon>
        <taxon>Sphingobacteriia</taxon>
        <taxon>Sphingobacteriales</taxon>
        <taxon>Sphingobacteriaceae</taxon>
        <taxon>Mucilaginibacter</taxon>
    </lineage>
</organism>
<sequence length="109" mass="11766">MAIDFKNILSQLKKGITNLAESSLKEYVAAATTDGQAILAELKDDLETWTKQLAEGDISKADFADLVLGQADELKLVALKQAGLTEVRANQFKSDVVNTITTTVTELVP</sequence>
<evidence type="ECO:0000313" key="2">
    <source>
        <dbReference type="Proteomes" id="UP001247620"/>
    </source>
</evidence>
<comment type="caution">
    <text evidence="1">The sequence shown here is derived from an EMBL/GenBank/DDBJ whole genome shotgun (WGS) entry which is preliminary data.</text>
</comment>
<proteinExistence type="predicted"/>
<protein>
    <submittedName>
        <fullName evidence="1">Uncharacterized protein</fullName>
    </submittedName>
</protein>
<evidence type="ECO:0000313" key="1">
    <source>
        <dbReference type="EMBL" id="MDR6941447.1"/>
    </source>
</evidence>
<dbReference type="Proteomes" id="UP001247620">
    <property type="component" value="Unassembled WGS sequence"/>
</dbReference>